<gene>
    <name evidence="3" type="ORF">E3O32_11305</name>
</gene>
<keyword evidence="2" id="KW-0812">Transmembrane</keyword>
<accession>A0A4R8W8W4</accession>
<dbReference type="RefSeq" id="WP_134509574.1">
    <property type="nucleotide sequence ID" value="NZ_SOFM01000032.1"/>
</dbReference>
<evidence type="ECO:0000256" key="1">
    <source>
        <dbReference type="SAM" id="MobiDB-lite"/>
    </source>
</evidence>
<organism evidence="3 4">
    <name type="scientific">Cryobacterium mannosilyticum</name>
    <dbReference type="NCBI Taxonomy" id="1259190"/>
    <lineage>
        <taxon>Bacteria</taxon>
        <taxon>Bacillati</taxon>
        <taxon>Actinomycetota</taxon>
        <taxon>Actinomycetes</taxon>
        <taxon>Micrococcales</taxon>
        <taxon>Microbacteriaceae</taxon>
        <taxon>Cryobacterium</taxon>
    </lineage>
</organism>
<dbReference type="AlphaFoldDB" id="A0A4R8W8W4"/>
<feature type="transmembrane region" description="Helical" evidence="2">
    <location>
        <begin position="25"/>
        <end position="47"/>
    </location>
</feature>
<evidence type="ECO:0000313" key="4">
    <source>
        <dbReference type="Proteomes" id="UP000297643"/>
    </source>
</evidence>
<evidence type="ECO:0000313" key="3">
    <source>
        <dbReference type="EMBL" id="TFC02635.1"/>
    </source>
</evidence>
<keyword evidence="2" id="KW-1133">Transmembrane helix</keyword>
<dbReference type="Proteomes" id="UP000297643">
    <property type="component" value="Unassembled WGS sequence"/>
</dbReference>
<dbReference type="EMBL" id="SOFM01000032">
    <property type="protein sequence ID" value="TFC02635.1"/>
    <property type="molecule type" value="Genomic_DNA"/>
</dbReference>
<proteinExistence type="predicted"/>
<feature type="compositionally biased region" description="Polar residues" evidence="1">
    <location>
        <begin position="168"/>
        <end position="185"/>
    </location>
</feature>
<sequence length="298" mass="32351">MVGRVQARIAEIERHERSARRHRRLAVALGVAALLVSIVALLVGPAISDYLTKPSTASMTRTLLSDLRAGQTLKSFSAVLGEPTSERPITGSPWTFSVFVRDNYAVATTSDAAGKVVVFSVLSCDPELKPQFTTNSNTVVHLGDQSISLAETSQKPDARATPEVLNDRSLNYQNPGSGRQSSQFLELTRDGPRSGNDNHLYGLGLSGQCNDEYIPDLTPDDPGKYIGGLPDAPASVREFRRTTAPNFYSDIDTQFYFEFSVDDHGYGVFTDHRSTPASVIDGVPLSLHSGEVPFDFGK</sequence>
<feature type="region of interest" description="Disordered" evidence="1">
    <location>
        <begin position="150"/>
        <end position="201"/>
    </location>
</feature>
<evidence type="ECO:0000256" key="2">
    <source>
        <dbReference type="SAM" id="Phobius"/>
    </source>
</evidence>
<protein>
    <submittedName>
        <fullName evidence="3">Uncharacterized protein</fullName>
    </submittedName>
</protein>
<reference evidence="3 4" key="1">
    <citation type="submission" date="2019-03" db="EMBL/GenBank/DDBJ databases">
        <title>Genomics of glacier-inhabiting Cryobacterium strains.</title>
        <authorList>
            <person name="Liu Q."/>
            <person name="Xin Y.-H."/>
        </authorList>
    </citation>
    <scope>NUCLEOTIDE SEQUENCE [LARGE SCALE GENOMIC DNA]</scope>
    <source>
        <strain evidence="3 4">RHLT2-21</strain>
    </source>
</reference>
<keyword evidence="4" id="KW-1185">Reference proteome</keyword>
<keyword evidence="2" id="KW-0472">Membrane</keyword>
<name>A0A4R8W8W4_9MICO</name>
<comment type="caution">
    <text evidence="3">The sequence shown here is derived from an EMBL/GenBank/DDBJ whole genome shotgun (WGS) entry which is preliminary data.</text>
</comment>